<comment type="caution">
    <text evidence="5">The sequence shown here is derived from an EMBL/GenBank/DDBJ whole genome shotgun (WGS) entry which is preliminary data.</text>
</comment>
<evidence type="ECO:0000313" key="6">
    <source>
        <dbReference type="Proteomes" id="UP000661894"/>
    </source>
</evidence>
<gene>
    <name evidence="5" type="ORF">H9624_12985</name>
</gene>
<keyword evidence="6" id="KW-1185">Reference proteome</keyword>
<evidence type="ECO:0000256" key="2">
    <source>
        <dbReference type="ARBA" id="ARBA00023004"/>
    </source>
</evidence>
<organism evidence="5 6">
    <name type="scientific">Oceanitalea stevensii</name>
    <dbReference type="NCBI Taxonomy" id="2763072"/>
    <lineage>
        <taxon>Bacteria</taxon>
        <taxon>Bacillati</taxon>
        <taxon>Actinomycetota</taxon>
        <taxon>Actinomycetes</taxon>
        <taxon>Micrococcales</taxon>
        <taxon>Bogoriellaceae</taxon>
        <taxon>Georgenia</taxon>
    </lineage>
</organism>
<dbReference type="Proteomes" id="UP000661894">
    <property type="component" value="Unassembled WGS sequence"/>
</dbReference>
<evidence type="ECO:0000259" key="4">
    <source>
        <dbReference type="PROSITE" id="PS51379"/>
    </source>
</evidence>
<dbReference type="InterPro" id="IPR017900">
    <property type="entry name" value="4Fe4S_Fe_S_CS"/>
</dbReference>
<dbReference type="EMBL" id="JACSPO010000008">
    <property type="protein sequence ID" value="MBD8063232.1"/>
    <property type="molecule type" value="Genomic_DNA"/>
</dbReference>
<accession>A0ABR8Z4H1</accession>
<evidence type="ECO:0000313" key="5">
    <source>
        <dbReference type="EMBL" id="MBD8063232.1"/>
    </source>
</evidence>
<dbReference type="Gene3D" id="3.30.70.20">
    <property type="match status" value="1"/>
</dbReference>
<keyword evidence="1" id="KW-0479">Metal-binding</keyword>
<keyword evidence="3" id="KW-0411">Iron-sulfur</keyword>
<dbReference type="RefSeq" id="WP_251840327.1">
    <property type="nucleotide sequence ID" value="NZ_JACSPO010000008.1"/>
</dbReference>
<proteinExistence type="predicted"/>
<dbReference type="SUPFAM" id="SSF54862">
    <property type="entry name" value="4Fe-4S ferredoxins"/>
    <property type="match status" value="1"/>
</dbReference>
<dbReference type="PROSITE" id="PS00198">
    <property type="entry name" value="4FE4S_FER_1"/>
    <property type="match status" value="1"/>
</dbReference>
<dbReference type="PROSITE" id="PS51379">
    <property type="entry name" value="4FE4S_FER_2"/>
    <property type="match status" value="1"/>
</dbReference>
<protein>
    <submittedName>
        <fullName evidence="5">4Fe-4S dicluster domain-containing protein</fullName>
    </submittedName>
</protein>
<name>A0ABR8Z4H1_9MICO</name>
<evidence type="ECO:0000256" key="1">
    <source>
        <dbReference type="ARBA" id="ARBA00022723"/>
    </source>
</evidence>
<feature type="domain" description="4Fe-4S ferredoxin-type" evidence="4">
    <location>
        <begin position="175"/>
        <end position="204"/>
    </location>
</feature>
<evidence type="ECO:0000256" key="3">
    <source>
        <dbReference type="ARBA" id="ARBA00023014"/>
    </source>
</evidence>
<keyword evidence="2" id="KW-0408">Iron</keyword>
<sequence length="311" mass="32269">MSDPVRALLRWLAAHDTPERVLLLCAEAEPPPVARGTVVVRLEGCVPDVGVGLPAQLLASGVGVVEVLPCPTDPGPAAAHVAAWSAVLPDGVASFSPPSRRRSRPEVLVLGQIPLPRRTLLGLGLRDRTPLDLDLDDAGRTLAALRLLEEAGRARPREDPAAAAEGTAASPTAAAAARLLVEGCTACGVCVLACPHDALVLDHADGVSTLTHLREQCRSELECVRLCPVDAYSTTGPLALAELLEEPVAVLARLTTAACERCGARHPADEGALCPTCRYREGNAFGSALPPALLARLGREAGPQAGAREGD</sequence>
<dbReference type="Pfam" id="PF12838">
    <property type="entry name" value="Fer4_7"/>
    <property type="match status" value="1"/>
</dbReference>
<dbReference type="InterPro" id="IPR017896">
    <property type="entry name" value="4Fe4S_Fe-S-bd"/>
</dbReference>
<reference evidence="5 6" key="1">
    <citation type="submission" date="2020-08" db="EMBL/GenBank/DDBJ databases">
        <title>A Genomic Blueprint of the Chicken Gut Microbiome.</title>
        <authorList>
            <person name="Gilroy R."/>
            <person name="Ravi A."/>
            <person name="Getino M."/>
            <person name="Pursley I."/>
            <person name="Horton D.L."/>
            <person name="Alikhan N.-F."/>
            <person name="Baker D."/>
            <person name="Gharbi K."/>
            <person name="Hall N."/>
            <person name="Watson M."/>
            <person name="Adriaenssens E.M."/>
            <person name="Foster-Nyarko E."/>
            <person name="Jarju S."/>
            <person name="Secka A."/>
            <person name="Antonio M."/>
            <person name="Oren A."/>
            <person name="Chaudhuri R."/>
            <person name="La Ragione R.M."/>
            <person name="Hildebrand F."/>
            <person name="Pallen M.J."/>
        </authorList>
    </citation>
    <scope>NUCLEOTIDE SEQUENCE [LARGE SCALE GENOMIC DNA]</scope>
    <source>
        <strain evidence="5 6">Sa1BUA1</strain>
    </source>
</reference>